<dbReference type="GO" id="GO:0030833">
    <property type="term" value="P:regulation of actin filament polymerization"/>
    <property type="evidence" value="ECO:0007669"/>
    <property type="project" value="TreeGrafter"/>
</dbReference>
<keyword evidence="2" id="KW-0963">Cytoplasm</keyword>
<keyword evidence="3" id="KW-0009">Actin-binding</keyword>
<evidence type="ECO:0000256" key="3">
    <source>
        <dbReference type="ARBA" id="ARBA00023203"/>
    </source>
</evidence>
<dbReference type="GO" id="GO:0030427">
    <property type="term" value="C:site of polarized growth"/>
    <property type="evidence" value="ECO:0007669"/>
    <property type="project" value="TreeGrafter"/>
</dbReference>
<name>A0A1U7LR45_NEOID</name>
<dbReference type="OMA" id="WIGPNCK"/>
<dbReference type="PANTHER" id="PTHR10829">
    <property type="entry name" value="CORTACTIN AND DREBRIN"/>
    <property type="match status" value="1"/>
</dbReference>
<keyword evidence="8" id="KW-1185">Reference proteome</keyword>
<accession>A0A1U7LR45</accession>
<proteinExistence type="inferred from homology"/>
<evidence type="ECO:0000256" key="5">
    <source>
        <dbReference type="ARBA" id="ARBA00038052"/>
    </source>
</evidence>
<dbReference type="STRING" id="1198029.A0A1U7LR45"/>
<dbReference type="GO" id="GO:0051015">
    <property type="term" value="F:actin filament binding"/>
    <property type="evidence" value="ECO:0007669"/>
    <property type="project" value="TreeGrafter"/>
</dbReference>
<evidence type="ECO:0000256" key="1">
    <source>
        <dbReference type="ARBA" id="ARBA00004245"/>
    </source>
</evidence>
<dbReference type="GO" id="GO:0030864">
    <property type="term" value="C:cortical actin cytoskeleton"/>
    <property type="evidence" value="ECO:0007669"/>
    <property type="project" value="TreeGrafter"/>
</dbReference>
<feature type="domain" description="ADF-H" evidence="6">
    <location>
        <begin position="1"/>
        <end position="133"/>
    </location>
</feature>
<protein>
    <submittedName>
        <fullName evidence="7">Coactosin</fullName>
    </submittedName>
</protein>
<dbReference type="InterPro" id="IPR002108">
    <property type="entry name" value="ADF-H"/>
</dbReference>
<dbReference type="GO" id="GO:0005884">
    <property type="term" value="C:actin filament"/>
    <property type="evidence" value="ECO:0007669"/>
    <property type="project" value="TreeGrafter"/>
</dbReference>
<dbReference type="CDD" id="cd11282">
    <property type="entry name" value="ADF_coactosin_like"/>
    <property type="match status" value="1"/>
</dbReference>
<dbReference type="EMBL" id="LXFE01000515">
    <property type="protein sequence ID" value="OLL25022.1"/>
    <property type="molecule type" value="Genomic_DNA"/>
</dbReference>
<reference evidence="7 8" key="1">
    <citation type="submission" date="2016-04" db="EMBL/GenBank/DDBJ databases">
        <title>Evolutionary innovation and constraint leading to complex multicellularity in the Ascomycota.</title>
        <authorList>
            <person name="Cisse O."/>
            <person name="Nguyen A."/>
            <person name="Hewitt D.A."/>
            <person name="Jedd G."/>
            <person name="Stajich J.E."/>
        </authorList>
    </citation>
    <scope>NUCLEOTIDE SEQUENCE [LARGE SCALE GENOMIC DNA]</scope>
    <source>
        <strain evidence="7 8">DAH-3</strain>
    </source>
</reference>
<dbReference type="SMART" id="SM00102">
    <property type="entry name" value="ADF"/>
    <property type="match status" value="1"/>
</dbReference>
<dbReference type="SUPFAM" id="SSF55753">
    <property type="entry name" value="Actin depolymerizing proteins"/>
    <property type="match status" value="1"/>
</dbReference>
<comment type="caution">
    <text evidence="7">The sequence shown here is derived from an EMBL/GenBank/DDBJ whole genome shotgun (WGS) entry which is preliminary data.</text>
</comment>
<dbReference type="PANTHER" id="PTHR10829:SF56">
    <property type="entry name" value="ADF-H DOMAIN-CONTAINING PROTEIN"/>
    <property type="match status" value="1"/>
</dbReference>
<dbReference type="AlphaFoldDB" id="A0A1U7LR45"/>
<evidence type="ECO:0000256" key="2">
    <source>
        <dbReference type="ARBA" id="ARBA00022490"/>
    </source>
</evidence>
<sequence length="146" mass="16529">MFENKNEVINAWDQVRSDKSEIDWLLLSYKDSKSNSLALTATGSGGLQELKGNLDIADAQFGYIRMTYANDIHSRRIKFALITWIGEQCKVMRKARMSIHAADVKNVIRNYSIEVSATHLEDLIEDDIVSRMRIAGGANYDAQVMK</sequence>
<dbReference type="InterPro" id="IPR029006">
    <property type="entry name" value="ADF-H/Gelsolin-like_dom_sf"/>
</dbReference>
<evidence type="ECO:0000259" key="6">
    <source>
        <dbReference type="PROSITE" id="PS51263"/>
    </source>
</evidence>
<organism evidence="7 8">
    <name type="scientific">Neolecta irregularis (strain DAH-3)</name>
    <dbReference type="NCBI Taxonomy" id="1198029"/>
    <lineage>
        <taxon>Eukaryota</taxon>
        <taxon>Fungi</taxon>
        <taxon>Dikarya</taxon>
        <taxon>Ascomycota</taxon>
        <taxon>Taphrinomycotina</taxon>
        <taxon>Neolectales</taxon>
        <taxon>Neolectaceae</taxon>
        <taxon>Neolecta</taxon>
    </lineage>
</organism>
<keyword evidence="4" id="KW-0206">Cytoskeleton</keyword>
<evidence type="ECO:0000256" key="4">
    <source>
        <dbReference type="ARBA" id="ARBA00023212"/>
    </source>
</evidence>
<comment type="similarity">
    <text evidence="5">Belongs to the actin-binding proteins ADF family. Coactosin subfamily.</text>
</comment>
<evidence type="ECO:0000313" key="7">
    <source>
        <dbReference type="EMBL" id="OLL25022.1"/>
    </source>
</evidence>
<comment type="subcellular location">
    <subcellularLocation>
        <location evidence="1">Cytoplasm</location>
        <location evidence="1">Cytoskeleton</location>
    </subcellularLocation>
</comment>
<dbReference type="OrthoDB" id="20822at2759"/>
<evidence type="ECO:0000313" key="8">
    <source>
        <dbReference type="Proteomes" id="UP000186594"/>
    </source>
</evidence>
<dbReference type="Gene3D" id="3.40.20.10">
    <property type="entry name" value="Severin"/>
    <property type="match status" value="1"/>
</dbReference>
<dbReference type="PROSITE" id="PS51263">
    <property type="entry name" value="ADF_H"/>
    <property type="match status" value="1"/>
</dbReference>
<dbReference type="Proteomes" id="UP000186594">
    <property type="component" value="Unassembled WGS sequence"/>
</dbReference>
<dbReference type="FunFam" id="3.40.20.10:FF:000018">
    <property type="entry name" value="Coactosin-like 1"/>
    <property type="match status" value="1"/>
</dbReference>
<dbReference type="Pfam" id="PF00241">
    <property type="entry name" value="Cofilin_ADF"/>
    <property type="match status" value="1"/>
</dbReference>
<gene>
    <name evidence="7" type="ORF">NEOLI_000128</name>
</gene>